<dbReference type="InterPro" id="IPR011060">
    <property type="entry name" value="RibuloseP-bd_barrel"/>
</dbReference>
<keyword evidence="9 10" id="KW-0413">Isomerase</keyword>
<reference evidence="12 13" key="1">
    <citation type="submission" date="2017-08" db="EMBL/GenBank/DDBJ databases">
        <title>Aliifodinibius alkalisoli sp. nov., isolated from saline alkaline soil.</title>
        <authorList>
            <person name="Liu D."/>
            <person name="Zhang G."/>
        </authorList>
    </citation>
    <scope>NUCLEOTIDE SEQUENCE [LARGE SCALE GENOMIC DNA]</scope>
    <source>
        <strain evidence="12 13">WN023</strain>
    </source>
</reference>
<organism evidence="12 13">
    <name type="scientific">Fodinibius salipaludis</name>
    <dbReference type="NCBI Taxonomy" id="2032627"/>
    <lineage>
        <taxon>Bacteria</taxon>
        <taxon>Pseudomonadati</taxon>
        <taxon>Balneolota</taxon>
        <taxon>Balneolia</taxon>
        <taxon>Balneolales</taxon>
        <taxon>Balneolaceae</taxon>
        <taxon>Fodinibius</taxon>
    </lineage>
</organism>
<dbReference type="InterPro" id="IPR013785">
    <property type="entry name" value="Aldolase_TIM"/>
</dbReference>
<keyword evidence="6 10" id="KW-0028">Amino-acid biosynthesis</keyword>
<evidence type="ECO:0000256" key="2">
    <source>
        <dbReference type="ARBA" id="ARBA00004664"/>
    </source>
</evidence>
<dbReference type="SUPFAM" id="SSF51366">
    <property type="entry name" value="Ribulose-phoshate binding barrel"/>
    <property type="match status" value="1"/>
</dbReference>
<dbReference type="UniPathway" id="UPA00035">
    <property type="reaction ID" value="UER00042"/>
</dbReference>
<evidence type="ECO:0000256" key="5">
    <source>
        <dbReference type="ARBA" id="ARBA00022272"/>
    </source>
</evidence>
<dbReference type="InterPro" id="IPR044643">
    <property type="entry name" value="TrpF_fam"/>
</dbReference>
<name>A0A2A2G897_9BACT</name>
<sequence length="224" mass="24930">MFADPEERTKVKICGITTLEDARFVSGALAHYMGFVFYGDSPRYVSPAKAGAMINWLHGLECVGVFVNQPLDDVNMIARQTGIDFVQLHGDENPDYCSLVDKSVIKAIHVEEGDTSSDLNKRIEPFLDHVEYLLFDTKVDGKWGGTGQAFDWSILDEVSRGVPYFLAGGLNPENIRSACKQVHPYAVDVSSGLEAKAGVKDFDKVDAFMEEMRDIWEKQEVGEL</sequence>
<dbReference type="EC" id="5.3.1.24" evidence="4 10"/>
<evidence type="ECO:0000256" key="9">
    <source>
        <dbReference type="ARBA" id="ARBA00023235"/>
    </source>
</evidence>
<dbReference type="GO" id="GO:0000162">
    <property type="term" value="P:L-tryptophan biosynthetic process"/>
    <property type="evidence" value="ECO:0007669"/>
    <property type="project" value="UniProtKB-UniRule"/>
</dbReference>
<evidence type="ECO:0000256" key="3">
    <source>
        <dbReference type="ARBA" id="ARBA00007571"/>
    </source>
</evidence>
<comment type="caution">
    <text evidence="12">The sequence shown here is derived from an EMBL/GenBank/DDBJ whole genome shotgun (WGS) entry which is preliminary data.</text>
</comment>
<gene>
    <name evidence="10" type="primary">trpF</name>
    <name evidence="12" type="ORF">CK503_09940</name>
</gene>
<dbReference type="PANTHER" id="PTHR42894:SF1">
    <property type="entry name" value="N-(5'-PHOSPHORIBOSYL)ANTHRANILATE ISOMERASE"/>
    <property type="match status" value="1"/>
</dbReference>
<protein>
    <recommendedName>
        <fullName evidence="5 10">N-(5'-phosphoribosyl)anthranilate isomerase</fullName>
        <shortName evidence="10">PRAI</shortName>
        <ecNumber evidence="4 10">5.3.1.24</ecNumber>
    </recommendedName>
</protein>
<dbReference type="Pfam" id="PF00697">
    <property type="entry name" value="PRAI"/>
    <property type="match status" value="1"/>
</dbReference>
<dbReference type="PANTHER" id="PTHR42894">
    <property type="entry name" value="N-(5'-PHOSPHORIBOSYL)ANTHRANILATE ISOMERASE"/>
    <property type="match status" value="1"/>
</dbReference>
<dbReference type="OrthoDB" id="9786954at2"/>
<evidence type="ECO:0000256" key="6">
    <source>
        <dbReference type="ARBA" id="ARBA00022605"/>
    </source>
</evidence>
<evidence type="ECO:0000256" key="10">
    <source>
        <dbReference type="HAMAP-Rule" id="MF_00135"/>
    </source>
</evidence>
<accession>A0A2A2G897</accession>
<dbReference type="AlphaFoldDB" id="A0A2A2G897"/>
<evidence type="ECO:0000256" key="8">
    <source>
        <dbReference type="ARBA" id="ARBA00023141"/>
    </source>
</evidence>
<keyword evidence="13" id="KW-1185">Reference proteome</keyword>
<dbReference type="FunFam" id="3.20.20.70:FF:000075">
    <property type="entry name" value="Tryptophan biosynthesis protein TRP1"/>
    <property type="match status" value="1"/>
</dbReference>
<evidence type="ECO:0000313" key="12">
    <source>
        <dbReference type="EMBL" id="PAU93976.1"/>
    </source>
</evidence>
<dbReference type="GO" id="GO:0004640">
    <property type="term" value="F:phosphoribosylanthranilate isomerase activity"/>
    <property type="evidence" value="ECO:0007669"/>
    <property type="project" value="UniProtKB-UniRule"/>
</dbReference>
<dbReference type="Proteomes" id="UP000218831">
    <property type="component" value="Unassembled WGS sequence"/>
</dbReference>
<dbReference type="InterPro" id="IPR001240">
    <property type="entry name" value="PRAI_dom"/>
</dbReference>
<dbReference type="EMBL" id="NSKE01000006">
    <property type="protein sequence ID" value="PAU93976.1"/>
    <property type="molecule type" value="Genomic_DNA"/>
</dbReference>
<evidence type="ECO:0000313" key="13">
    <source>
        <dbReference type="Proteomes" id="UP000218831"/>
    </source>
</evidence>
<comment type="catalytic activity">
    <reaction evidence="1 10">
        <text>N-(5-phospho-beta-D-ribosyl)anthranilate = 1-(2-carboxyphenylamino)-1-deoxy-D-ribulose 5-phosphate</text>
        <dbReference type="Rhea" id="RHEA:21540"/>
        <dbReference type="ChEBI" id="CHEBI:18277"/>
        <dbReference type="ChEBI" id="CHEBI:58613"/>
        <dbReference type="EC" id="5.3.1.24"/>
    </reaction>
</comment>
<evidence type="ECO:0000256" key="1">
    <source>
        <dbReference type="ARBA" id="ARBA00001164"/>
    </source>
</evidence>
<proteinExistence type="inferred from homology"/>
<evidence type="ECO:0000256" key="4">
    <source>
        <dbReference type="ARBA" id="ARBA00012572"/>
    </source>
</evidence>
<dbReference type="Gene3D" id="3.20.20.70">
    <property type="entry name" value="Aldolase class I"/>
    <property type="match status" value="1"/>
</dbReference>
<comment type="pathway">
    <text evidence="2 10">Amino-acid biosynthesis; L-tryptophan biosynthesis; L-tryptophan from chorismate: step 3/5.</text>
</comment>
<dbReference type="CDD" id="cd00405">
    <property type="entry name" value="PRAI"/>
    <property type="match status" value="1"/>
</dbReference>
<keyword evidence="8 10" id="KW-0057">Aromatic amino acid biosynthesis</keyword>
<keyword evidence="7 10" id="KW-0822">Tryptophan biosynthesis</keyword>
<dbReference type="HAMAP" id="MF_00135">
    <property type="entry name" value="PRAI"/>
    <property type="match status" value="1"/>
</dbReference>
<comment type="similarity">
    <text evidence="3 10">Belongs to the TrpF family.</text>
</comment>
<evidence type="ECO:0000259" key="11">
    <source>
        <dbReference type="Pfam" id="PF00697"/>
    </source>
</evidence>
<feature type="domain" description="N-(5'phosphoribosyl) anthranilate isomerase (PRAI)" evidence="11">
    <location>
        <begin position="11"/>
        <end position="210"/>
    </location>
</feature>
<evidence type="ECO:0000256" key="7">
    <source>
        <dbReference type="ARBA" id="ARBA00022822"/>
    </source>
</evidence>
<dbReference type="NCBIfam" id="NF002298">
    <property type="entry name" value="PRK01222.1-4"/>
    <property type="match status" value="1"/>
</dbReference>
<dbReference type="RefSeq" id="WP_095606652.1">
    <property type="nucleotide sequence ID" value="NZ_NSKE01000006.1"/>
</dbReference>